<feature type="transmembrane region" description="Helical" evidence="12">
    <location>
        <begin position="269"/>
        <end position="288"/>
    </location>
</feature>
<dbReference type="Pfam" id="PF13853">
    <property type="entry name" value="7tm_4"/>
    <property type="match status" value="1"/>
</dbReference>
<proteinExistence type="inferred from homology"/>
<dbReference type="PANTHER" id="PTHR26453">
    <property type="entry name" value="OLFACTORY RECEPTOR"/>
    <property type="match status" value="1"/>
</dbReference>
<keyword evidence="9 11" id="KW-0675">Receptor</keyword>
<dbReference type="InterPro" id="IPR017452">
    <property type="entry name" value="GPCR_Rhodpsn_7TM"/>
</dbReference>
<comment type="similarity">
    <text evidence="11">Belongs to the G-protein coupled receptor 1 family.</text>
</comment>
<name>A0AAV6ZI33_ENGPU</name>
<gene>
    <name evidence="14" type="ORF">GDO81_029319</name>
</gene>
<dbReference type="GO" id="GO:0004984">
    <property type="term" value="F:olfactory receptor activity"/>
    <property type="evidence" value="ECO:0007669"/>
    <property type="project" value="InterPro"/>
</dbReference>
<dbReference type="InterPro" id="IPR000276">
    <property type="entry name" value="GPCR_Rhodpsn"/>
</dbReference>
<evidence type="ECO:0000256" key="8">
    <source>
        <dbReference type="ARBA" id="ARBA00023136"/>
    </source>
</evidence>
<evidence type="ECO:0000313" key="15">
    <source>
        <dbReference type="Proteomes" id="UP000824782"/>
    </source>
</evidence>
<feature type="transmembrane region" description="Helical" evidence="12">
    <location>
        <begin position="234"/>
        <end position="257"/>
    </location>
</feature>
<dbReference type="PRINTS" id="PR00237">
    <property type="entry name" value="GPCRRHODOPSN"/>
</dbReference>
<dbReference type="GO" id="GO:0004930">
    <property type="term" value="F:G protein-coupled receptor activity"/>
    <property type="evidence" value="ECO:0007669"/>
    <property type="project" value="UniProtKB-KW"/>
</dbReference>
<keyword evidence="7 11" id="KW-0297">G-protein coupled receptor</keyword>
<evidence type="ECO:0000259" key="13">
    <source>
        <dbReference type="PROSITE" id="PS50262"/>
    </source>
</evidence>
<dbReference type="PROSITE" id="PS50262">
    <property type="entry name" value="G_PROTEIN_RECEP_F1_2"/>
    <property type="match status" value="1"/>
</dbReference>
<protein>
    <recommendedName>
        <fullName evidence="12">Olfactory receptor</fullName>
    </recommendedName>
</protein>
<keyword evidence="6 12" id="KW-1133">Transmembrane helix</keyword>
<feature type="domain" description="G-protein coupled receptors family 1 profile" evidence="13">
    <location>
        <begin position="41"/>
        <end position="286"/>
    </location>
</feature>
<evidence type="ECO:0000256" key="5">
    <source>
        <dbReference type="ARBA" id="ARBA00022725"/>
    </source>
</evidence>
<feature type="transmembrane region" description="Helical" evidence="12">
    <location>
        <begin position="25"/>
        <end position="52"/>
    </location>
</feature>
<accession>A0AAV6ZI33</accession>
<sequence>MMLGNQTHVTEFILTGFSQSLEIRIFLFILFLTLYVTTIFGNSLLIFIVIVSPRMHTPMYYFLCHLSFIDVCYSSNSLPKMIIDIFSKKKSISVVGCLAQINVGLFLGETECILLAVMAYDRYIAICFPLHYTTIINRRVCTNIAVILWVGNLLVSTIPMILKPLVFCGENKVDHFVCEIIAILSLACGDVSFYTTTIFVLGLFTLLLPLGFIVVSYVCIIYSVLKIRAGRSRAFSTCVSHLMVVTMYYGATITMYMVPADTFSSQKKYLALLYGVATPTLNPLIYSLRNSDVKDAFKTFLYKFYQVL</sequence>
<evidence type="ECO:0000256" key="7">
    <source>
        <dbReference type="ARBA" id="ARBA00023040"/>
    </source>
</evidence>
<keyword evidence="8 12" id="KW-0472">Membrane</keyword>
<evidence type="ECO:0000256" key="3">
    <source>
        <dbReference type="ARBA" id="ARBA00022606"/>
    </source>
</evidence>
<feature type="transmembrane region" description="Helical" evidence="12">
    <location>
        <begin position="144"/>
        <end position="162"/>
    </location>
</feature>
<evidence type="ECO:0000256" key="12">
    <source>
        <dbReference type="RuleBase" id="RU363047"/>
    </source>
</evidence>
<evidence type="ECO:0000256" key="9">
    <source>
        <dbReference type="ARBA" id="ARBA00023170"/>
    </source>
</evidence>
<organism evidence="14 15">
    <name type="scientific">Engystomops pustulosus</name>
    <name type="common">Tungara frog</name>
    <name type="synonym">Physalaemus pustulosus</name>
    <dbReference type="NCBI Taxonomy" id="76066"/>
    <lineage>
        <taxon>Eukaryota</taxon>
        <taxon>Metazoa</taxon>
        <taxon>Chordata</taxon>
        <taxon>Craniata</taxon>
        <taxon>Vertebrata</taxon>
        <taxon>Euteleostomi</taxon>
        <taxon>Amphibia</taxon>
        <taxon>Batrachia</taxon>
        <taxon>Anura</taxon>
        <taxon>Neobatrachia</taxon>
        <taxon>Hyloidea</taxon>
        <taxon>Leptodactylidae</taxon>
        <taxon>Leiuperinae</taxon>
        <taxon>Engystomops</taxon>
    </lineage>
</organism>
<dbReference type="FunFam" id="1.20.1070.10:FF:000015">
    <property type="entry name" value="Olfactory receptor"/>
    <property type="match status" value="1"/>
</dbReference>
<dbReference type="InterPro" id="IPR000725">
    <property type="entry name" value="Olfact_rcpt"/>
</dbReference>
<dbReference type="PROSITE" id="PS00237">
    <property type="entry name" value="G_PROTEIN_RECEP_F1_1"/>
    <property type="match status" value="1"/>
</dbReference>
<keyword evidence="10 11" id="KW-0807">Transducer</keyword>
<feature type="transmembrane region" description="Helical" evidence="12">
    <location>
        <begin position="198"/>
        <end position="222"/>
    </location>
</feature>
<keyword evidence="2 12" id="KW-1003">Cell membrane</keyword>
<comment type="caution">
    <text evidence="14">The sequence shown here is derived from an EMBL/GenBank/DDBJ whole genome shotgun (WGS) entry which is preliminary data.</text>
</comment>
<evidence type="ECO:0000313" key="14">
    <source>
        <dbReference type="EMBL" id="KAG8547020.1"/>
    </source>
</evidence>
<dbReference type="EMBL" id="WNYA01000864">
    <property type="protein sequence ID" value="KAG8547020.1"/>
    <property type="molecule type" value="Genomic_DNA"/>
</dbReference>
<dbReference type="SUPFAM" id="SSF81321">
    <property type="entry name" value="Family A G protein-coupled receptor-like"/>
    <property type="match status" value="1"/>
</dbReference>
<keyword evidence="15" id="KW-1185">Reference proteome</keyword>
<evidence type="ECO:0000256" key="11">
    <source>
        <dbReference type="RuleBase" id="RU000688"/>
    </source>
</evidence>
<reference evidence="14" key="1">
    <citation type="thesis" date="2020" institute="ProQuest LLC" country="789 East Eisenhower Parkway, Ann Arbor, MI, USA">
        <title>Comparative Genomics and Chromosome Evolution.</title>
        <authorList>
            <person name="Mudd A.B."/>
        </authorList>
    </citation>
    <scope>NUCLEOTIDE SEQUENCE</scope>
    <source>
        <strain evidence="14">237g6f4</strain>
        <tissue evidence="14">Blood</tissue>
    </source>
</reference>
<dbReference type="PRINTS" id="PR00245">
    <property type="entry name" value="OLFACTORYR"/>
</dbReference>
<evidence type="ECO:0000256" key="6">
    <source>
        <dbReference type="ARBA" id="ARBA00022989"/>
    </source>
</evidence>
<keyword evidence="5 12" id="KW-0552">Olfaction</keyword>
<keyword evidence="4 11" id="KW-0812">Transmembrane</keyword>
<keyword evidence="3 12" id="KW-0716">Sensory transduction</keyword>
<dbReference type="Gene3D" id="1.20.1070.10">
    <property type="entry name" value="Rhodopsin 7-helix transmembrane proteins"/>
    <property type="match status" value="1"/>
</dbReference>
<comment type="subcellular location">
    <subcellularLocation>
        <location evidence="1 12">Cell membrane</location>
        <topology evidence="1 12">Multi-pass membrane protein</topology>
    </subcellularLocation>
</comment>
<evidence type="ECO:0000256" key="2">
    <source>
        <dbReference type="ARBA" id="ARBA00022475"/>
    </source>
</evidence>
<evidence type="ECO:0000256" key="1">
    <source>
        <dbReference type="ARBA" id="ARBA00004651"/>
    </source>
</evidence>
<dbReference type="GO" id="GO:0005886">
    <property type="term" value="C:plasma membrane"/>
    <property type="evidence" value="ECO:0007669"/>
    <property type="project" value="UniProtKB-SubCell"/>
</dbReference>
<evidence type="ECO:0000256" key="10">
    <source>
        <dbReference type="ARBA" id="ARBA00023224"/>
    </source>
</evidence>
<dbReference type="AlphaFoldDB" id="A0AAV6ZI33"/>
<dbReference type="Proteomes" id="UP000824782">
    <property type="component" value="Unassembled WGS sequence"/>
</dbReference>
<evidence type="ECO:0000256" key="4">
    <source>
        <dbReference type="ARBA" id="ARBA00022692"/>
    </source>
</evidence>